<dbReference type="GO" id="GO:0000398">
    <property type="term" value="P:mRNA splicing, via spliceosome"/>
    <property type="evidence" value="ECO:0007669"/>
    <property type="project" value="InterPro"/>
</dbReference>
<dbReference type="SMART" id="SM00651">
    <property type="entry name" value="Sm"/>
    <property type="match status" value="1"/>
</dbReference>
<dbReference type="GO" id="GO:0005681">
    <property type="term" value="C:spliceosomal complex"/>
    <property type="evidence" value="ECO:0007669"/>
    <property type="project" value="UniProtKB-UniRule"/>
</dbReference>
<comment type="caution">
    <text evidence="11">The sequence shown here is derived from an EMBL/GenBank/DDBJ whole genome shotgun (WGS) entry which is preliminary data.</text>
</comment>
<dbReference type="CDD" id="cd01723">
    <property type="entry name" value="LSm4"/>
    <property type="match status" value="1"/>
</dbReference>
<comment type="subcellular location">
    <subcellularLocation>
        <location evidence="1 9">Nucleus</location>
    </subcellularLocation>
</comment>
<dbReference type="Proteomes" id="UP000014978">
    <property type="component" value="Unassembled WGS sequence"/>
</dbReference>
<dbReference type="InterPro" id="IPR027141">
    <property type="entry name" value="LSm4/Sm_D1/D3"/>
</dbReference>
<evidence type="ECO:0000256" key="5">
    <source>
        <dbReference type="ARBA" id="ARBA00022884"/>
    </source>
</evidence>
<accession>S7XQH0</accession>
<organism evidence="11 12">
    <name type="scientific">Spraguea lophii (strain 42_110)</name>
    <name type="common">Microsporidian parasite</name>
    <dbReference type="NCBI Taxonomy" id="1358809"/>
    <lineage>
        <taxon>Eukaryota</taxon>
        <taxon>Fungi</taxon>
        <taxon>Fungi incertae sedis</taxon>
        <taxon>Microsporidia</taxon>
        <taxon>Spragueidae</taxon>
        <taxon>Spraguea</taxon>
    </lineage>
</organism>
<evidence type="ECO:0000259" key="10">
    <source>
        <dbReference type="PROSITE" id="PS52002"/>
    </source>
</evidence>
<dbReference type="InterPro" id="IPR001163">
    <property type="entry name" value="Sm_dom_euk/arc"/>
</dbReference>
<protein>
    <recommendedName>
        <fullName evidence="9">LSM complex subunit LSM4</fullName>
    </recommendedName>
</protein>
<comment type="similarity">
    <text evidence="2 9">Belongs to the snRNP Sm proteins family.</text>
</comment>
<sequence>MSILYLEFIKIYVFLPMYPLTLIRLSRRHIITVELKNNEIYTGTLVNCDLLMNIQLKNIRITDKDVTRKVSECYIKGSFVKHIKLKEEIMNEQEMRVRIKNREK</sequence>
<keyword evidence="6 9" id="KW-0508">mRNA splicing</keyword>
<evidence type="ECO:0000256" key="1">
    <source>
        <dbReference type="ARBA" id="ARBA00004123"/>
    </source>
</evidence>
<evidence type="ECO:0000256" key="4">
    <source>
        <dbReference type="ARBA" id="ARBA00022728"/>
    </source>
</evidence>
<feature type="domain" description="Sm" evidence="10">
    <location>
        <begin position="18"/>
        <end position="89"/>
    </location>
</feature>
<comment type="subunit">
    <text evidence="9">LSm subunits form a heteromer with a doughnut shape.</text>
</comment>
<dbReference type="FunCoup" id="S7XQH0">
    <property type="interactions" value="80"/>
</dbReference>
<dbReference type="AlphaFoldDB" id="S7XQH0"/>
<evidence type="ECO:0000313" key="11">
    <source>
        <dbReference type="EMBL" id="EPR78188.1"/>
    </source>
</evidence>
<dbReference type="PROSITE" id="PS52002">
    <property type="entry name" value="SM"/>
    <property type="match status" value="1"/>
</dbReference>
<dbReference type="Pfam" id="PF01423">
    <property type="entry name" value="LSM"/>
    <property type="match status" value="1"/>
</dbReference>
<gene>
    <name evidence="9" type="primary">LSM4</name>
    <name evidence="11" type="ORF">SLOPH_2463</name>
</gene>
<dbReference type="VEuPathDB" id="MicrosporidiaDB:SLOPH_2463"/>
<evidence type="ECO:0000256" key="7">
    <source>
        <dbReference type="ARBA" id="ARBA00023242"/>
    </source>
</evidence>
<dbReference type="EMBL" id="ATCN01000958">
    <property type="protein sequence ID" value="EPR78188.1"/>
    <property type="molecule type" value="Genomic_DNA"/>
</dbReference>
<keyword evidence="3 9" id="KW-0507">mRNA processing</keyword>
<dbReference type="PANTHER" id="PTHR23338">
    <property type="entry name" value="SMALL NUCLEAR RIBONUCLEOPROTEIN SM"/>
    <property type="match status" value="1"/>
</dbReference>
<evidence type="ECO:0000256" key="8">
    <source>
        <dbReference type="ARBA" id="ARBA00023274"/>
    </source>
</evidence>
<dbReference type="InterPro" id="IPR047575">
    <property type="entry name" value="Sm"/>
</dbReference>
<keyword evidence="12" id="KW-1185">Reference proteome</keyword>
<dbReference type="GO" id="GO:0000956">
    <property type="term" value="P:nuclear-transcribed mRNA catabolic process"/>
    <property type="evidence" value="ECO:0007669"/>
    <property type="project" value="UniProtKB-UniRule"/>
</dbReference>
<comment type="function">
    <text evidence="9">Binds specifically to the 3'-terminal U-tract of U6 snRNA.</text>
</comment>
<evidence type="ECO:0000256" key="2">
    <source>
        <dbReference type="ARBA" id="ARBA00006850"/>
    </source>
</evidence>
<keyword evidence="4 9" id="KW-0747">Spliceosome</keyword>
<dbReference type="Gene3D" id="2.30.30.100">
    <property type="match status" value="1"/>
</dbReference>
<dbReference type="InParanoid" id="S7XQH0"/>
<dbReference type="OrthoDB" id="747253at2759"/>
<keyword evidence="5 9" id="KW-0694">RNA-binding</keyword>
<proteinExistence type="inferred from homology"/>
<name>S7XQH0_SPRLO</name>
<evidence type="ECO:0000313" key="12">
    <source>
        <dbReference type="Proteomes" id="UP000014978"/>
    </source>
</evidence>
<reference evidence="12" key="1">
    <citation type="journal article" date="2013" name="PLoS Genet.">
        <title>The genome of Spraguea lophii and the basis of host-microsporidian interactions.</title>
        <authorList>
            <person name="Campbell S.E."/>
            <person name="Williams T.A."/>
            <person name="Yousuf A."/>
            <person name="Soanes D.M."/>
            <person name="Paszkiewicz K.H."/>
            <person name="Williams B.A.P."/>
        </authorList>
    </citation>
    <scope>NUCLEOTIDE SEQUENCE [LARGE SCALE GENOMIC DNA]</scope>
    <source>
        <strain evidence="12">42_110</strain>
    </source>
</reference>
<dbReference type="SUPFAM" id="SSF50182">
    <property type="entry name" value="Sm-like ribonucleoproteins"/>
    <property type="match status" value="1"/>
</dbReference>
<dbReference type="GO" id="GO:0003723">
    <property type="term" value="F:RNA binding"/>
    <property type="evidence" value="ECO:0007669"/>
    <property type="project" value="UniProtKB-KW"/>
</dbReference>
<dbReference type="STRING" id="1358809.S7XQH0"/>
<evidence type="ECO:0000256" key="3">
    <source>
        <dbReference type="ARBA" id="ARBA00022664"/>
    </source>
</evidence>
<keyword evidence="8 9" id="KW-0687">Ribonucleoprotein</keyword>
<dbReference type="InterPro" id="IPR010920">
    <property type="entry name" value="LSM_dom_sf"/>
</dbReference>
<evidence type="ECO:0000256" key="6">
    <source>
        <dbReference type="ARBA" id="ARBA00023187"/>
    </source>
</evidence>
<dbReference type="HOGENOM" id="CLU_099537_3_3_1"/>
<keyword evidence="7 9" id="KW-0539">Nucleus</keyword>
<dbReference type="OMA" id="DLWMNIH"/>
<dbReference type="GO" id="GO:0097525">
    <property type="term" value="C:spliceosomal snRNP complex"/>
    <property type="evidence" value="ECO:0007669"/>
    <property type="project" value="UniProtKB-ARBA"/>
</dbReference>
<dbReference type="InterPro" id="IPR034101">
    <property type="entry name" value="Lsm4"/>
</dbReference>
<evidence type="ECO:0000256" key="9">
    <source>
        <dbReference type="RuleBase" id="RU365049"/>
    </source>
</evidence>